<sequence>MTHPLEIGSKPRFLALMKIGPNRRQGAAPAPNRISRLILIAAAVAASTLGAPPLRAQTPNGTCIRTLGDSLTSGYQRFLSRFIPDRKIVPGGLGAQTSTQIAARAGAIPTRVFVPGDSLPRSGTVQLASIQPRLISSSNKADEIEGSLAGRPGRLTRDASDRYDFVLNPADRETPAPPGSLFAPQTSDVDKCVLVLWAGRNDIPASATILANIDAILEPYVLRRAPFLVISVLNSDSEPAGSARFAAVMRINQTLAQKYPSGFLDVRRYLMDSALADAKLPADDEARTWLAKDLIPASLRKDGIHLKDEVDALVAKFIASAIKNRQW</sequence>
<evidence type="ECO:0000313" key="1">
    <source>
        <dbReference type="EMBL" id="SFK71793.1"/>
    </source>
</evidence>
<keyword evidence="2" id="KW-1185">Reference proteome</keyword>
<dbReference type="GO" id="GO:0016788">
    <property type="term" value="F:hydrolase activity, acting on ester bonds"/>
    <property type="evidence" value="ECO:0007669"/>
    <property type="project" value="UniProtKB-ARBA"/>
</dbReference>
<organism evidence="1 2">
    <name type="scientific">Methylocapsa palsarum</name>
    <dbReference type="NCBI Taxonomy" id="1612308"/>
    <lineage>
        <taxon>Bacteria</taxon>
        <taxon>Pseudomonadati</taxon>
        <taxon>Pseudomonadota</taxon>
        <taxon>Alphaproteobacteria</taxon>
        <taxon>Hyphomicrobiales</taxon>
        <taxon>Beijerinckiaceae</taxon>
        <taxon>Methylocapsa</taxon>
    </lineage>
</organism>
<evidence type="ECO:0000313" key="2">
    <source>
        <dbReference type="Proteomes" id="UP000198755"/>
    </source>
</evidence>
<reference evidence="1 2" key="1">
    <citation type="submission" date="2016-10" db="EMBL/GenBank/DDBJ databases">
        <authorList>
            <person name="de Groot N.N."/>
        </authorList>
    </citation>
    <scope>NUCLEOTIDE SEQUENCE [LARGE SCALE GENOMIC DNA]</scope>
    <source>
        <strain evidence="1 2">NE2</strain>
    </source>
</reference>
<dbReference type="Proteomes" id="UP000198755">
    <property type="component" value="Unassembled WGS sequence"/>
</dbReference>
<accession>A0A1I4BTB3</accession>
<name>A0A1I4BTB3_9HYPH</name>
<proteinExistence type="predicted"/>
<dbReference type="EMBL" id="FOSN01000016">
    <property type="protein sequence ID" value="SFK71793.1"/>
    <property type="molecule type" value="Genomic_DNA"/>
</dbReference>
<dbReference type="SUPFAM" id="SSF52266">
    <property type="entry name" value="SGNH hydrolase"/>
    <property type="match status" value="1"/>
</dbReference>
<dbReference type="AlphaFoldDB" id="A0A1I4BTB3"/>
<dbReference type="InterPro" id="IPR036514">
    <property type="entry name" value="SGNH_hydro_sf"/>
</dbReference>
<evidence type="ECO:0008006" key="3">
    <source>
        <dbReference type="Google" id="ProtNLM"/>
    </source>
</evidence>
<protein>
    <recommendedName>
        <fullName evidence="3">GDSL-like Lipase/Acylhydrolase family protein</fullName>
    </recommendedName>
</protein>
<dbReference type="Gene3D" id="3.40.50.1110">
    <property type="entry name" value="SGNH hydrolase"/>
    <property type="match status" value="1"/>
</dbReference>
<dbReference type="STRING" id="1612308.SAMN05444581_11663"/>
<gene>
    <name evidence="1" type="ORF">SAMN05444581_11663</name>
</gene>